<feature type="domain" description="Phosphatidic acid phosphatase type 2/haloperoxidase" evidence="7">
    <location>
        <begin position="8"/>
        <end position="114"/>
    </location>
</feature>
<accession>A0A3P7QUN6</accession>
<proteinExistence type="inferred from homology"/>
<keyword evidence="5 6" id="KW-0472">Membrane</keyword>
<evidence type="ECO:0000313" key="9">
    <source>
        <dbReference type="Proteomes" id="UP000274756"/>
    </source>
</evidence>
<name>A0A3P7QUN6_DRAME</name>
<dbReference type="InterPro" id="IPR043216">
    <property type="entry name" value="PAP-like"/>
</dbReference>
<dbReference type="GO" id="GO:0005886">
    <property type="term" value="C:plasma membrane"/>
    <property type="evidence" value="ECO:0007669"/>
    <property type="project" value="TreeGrafter"/>
</dbReference>
<feature type="transmembrane region" description="Helical" evidence="6">
    <location>
        <begin position="99"/>
        <end position="118"/>
    </location>
</feature>
<comment type="similarity">
    <text evidence="2">Belongs to the PA-phosphatase related phosphoesterase family.</text>
</comment>
<dbReference type="SMART" id="SM00014">
    <property type="entry name" value="acidPPc"/>
    <property type="match status" value="1"/>
</dbReference>
<reference evidence="8 9" key="1">
    <citation type="submission" date="2018-11" db="EMBL/GenBank/DDBJ databases">
        <authorList>
            <consortium name="Pathogen Informatics"/>
        </authorList>
    </citation>
    <scope>NUCLEOTIDE SEQUENCE [LARGE SCALE GENOMIC DNA]</scope>
</reference>
<dbReference type="Gene3D" id="1.20.144.10">
    <property type="entry name" value="Phosphatidic acid phosphatase type 2/haloperoxidase"/>
    <property type="match status" value="1"/>
</dbReference>
<dbReference type="Pfam" id="PF01569">
    <property type="entry name" value="PAP2"/>
    <property type="match status" value="1"/>
</dbReference>
<dbReference type="AlphaFoldDB" id="A0A3P7QUN6"/>
<keyword evidence="3 6" id="KW-0812">Transmembrane</keyword>
<evidence type="ECO:0000256" key="5">
    <source>
        <dbReference type="ARBA" id="ARBA00023136"/>
    </source>
</evidence>
<comment type="subcellular location">
    <subcellularLocation>
        <location evidence="1">Membrane</location>
        <topology evidence="1">Multi-pass membrane protein</topology>
    </subcellularLocation>
</comment>
<dbReference type="SUPFAM" id="SSF48317">
    <property type="entry name" value="Acid phosphatase/Vanadium-dependent haloperoxidase"/>
    <property type="match status" value="1"/>
</dbReference>
<evidence type="ECO:0000259" key="7">
    <source>
        <dbReference type="SMART" id="SM00014"/>
    </source>
</evidence>
<evidence type="ECO:0000256" key="4">
    <source>
        <dbReference type="ARBA" id="ARBA00022989"/>
    </source>
</evidence>
<dbReference type="Proteomes" id="UP000274756">
    <property type="component" value="Unassembled WGS sequence"/>
</dbReference>
<dbReference type="EMBL" id="UYYG01001204">
    <property type="protein sequence ID" value="VDN60171.1"/>
    <property type="molecule type" value="Genomic_DNA"/>
</dbReference>
<keyword evidence="4 6" id="KW-1133">Transmembrane helix</keyword>
<dbReference type="InterPro" id="IPR000326">
    <property type="entry name" value="PAP2/HPO"/>
</dbReference>
<keyword evidence="9" id="KW-1185">Reference proteome</keyword>
<sequence>MFFKGFDQCPINSHKYITDFECTGTEKRLIHESMLSFYSGHSAFSFYVACFTSLYLQARLYKPVFSRLFLPVVQFALFGCAAFVAYTRVSNYKHHWSDVLIGCFVGSIIGIIVAVFVAEVFNRREIPLCDENRRQEPFGLIPSTKAPTADVESGLHPIDDNGRPINAARTIMVTQEYSSNHPHQIDSQPLQSQNV</sequence>
<dbReference type="InterPro" id="IPR036938">
    <property type="entry name" value="PAP2/HPO_sf"/>
</dbReference>
<protein>
    <recommendedName>
        <fullName evidence="7">Phosphatidic acid phosphatase type 2/haloperoxidase domain-containing protein</fullName>
    </recommendedName>
</protein>
<evidence type="ECO:0000256" key="6">
    <source>
        <dbReference type="SAM" id="Phobius"/>
    </source>
</evidence>
<dbReference type="OrthoDB" id="8907274at2759"/>
<feature type="transmembrane region" description="Helical" evidence="6">
    <location>
        <begin position="35"/>
        <end position="56"/>
    </location>
</feature>
<dbReference type="STRING" id="318479.A0A3P7QUN6"/>
<feature type="transmembrane region" description="Helical" evidence="6">
    <location>
        <begin position="68"/>
        <end position="87"/>
    </location>
</feature>
<dbReference type="GO" id="GO:0007165">
    <property type="term" value="P:signal transduction"/>
    <property type="evidence" value="ECO:0007669"/>
    <property type="project" value="TreeGrafter"/>
</dbReference>
<evidence type="ECO:0000256" key="1">
    <source>
        <dbReference type="ARBA" id="ARBA00004141"/>
    </source>
</evidence>
<evidence type="ECO:0000256" key="2">
    <source>
        <dbReference type="ARBA" id="ARBA00008816"/>
    </source>
</evidence>
<dbReference type="PANTHER" id="PTHR10165">
    <property type="entry name" value="LIPID PHOSPHATE PHOSPHATASE"/>
    <property type="match status" value="1"/>
</dbReference>
<organism evidence="8 9">
    <name type="scientific">Dracunculus medinensis</name>
    <name type="common">Guinea worm</name>
    <dbReference type="NCBI Taxonomy" id="318479"/>
    <lineage>
        <taxon>Eukaryota</taxon>
        <taxon>Metazoa</taxon>
        <taxon>Ecdysozoa</taxon>
        <taxon>Nematoda</taxon>
        <taxon>Chromadorea</taxon>
        <taxon>Rhabditida</taxon>
        <taxon>Spirurina</taxon>
        <taxon>Dracunculoidea</taxon>
        <taxon>Dracunculidae</taxon>
        <taxon>Dracunculus</taxon>
    </lineage>
</organism>
<dbReference type="GO" id="GO:0006644">
    <property type="term" value="P:phospholipid metabolic process"/>
    <property type="evidence" value="ECO:0007669"/>
    <property type="project" value="InterPro"/>
</dbReference>
<dbReference type="GO" id="GO:0046839">
    <property type="term" value="P:phospholipid dephosphorylation"/>
    <property type="evidence" value="ECO:0007669"/>
    <property type="project" value="TreeGrafter"/>
</dbReference>
<gene>
    <name evidence="8" type="ORF">DME_LOCUS10144</name>
</gene>
<dbReference type="GO" id="GO:0008195">
    <property type="term" value="F:phosphatidate phosphatase activity"/>
    <property type="evidence" value="ECO:0007669"/>
    <property type="project" value="TreeGrafter"/>
</dbReference>
<evidence type="ECO:0000256" key="3">
    <source>
        <dbReference type="ARBA" id="ARBA00022692"/>
    </source>
</evidence>
<evidence type="ECO:0000313" key="8">
    <source>
        <dbReference type="EMBL" id="VDN60171.1"/>
    </source>
</evidence>
<dbReference type="PANTHER" id="PTHR10165:SF201">
    <property type="entry name" value="PHOSPHATIDIC ACID PHOSPHATASE TYPE 2_HALOPEROXIDASE DOMAIN-CONTAINING PROTEIN"/>
    <property type="match status" value="1"/>
</dbReference>